<protein>
    <submittedName>
        <fullName evidence="2">Uncharacterized protein</fullName>
    </submittedName>
</protein>
<feature type="region of interest" description="Disordered" evidence="1">
    <location>
        <begin position="1"/>
        <end position="58"/>
    </location>
</feature>
<organism evidence="2 3">
    <name type="scientific">Amycolatopsis ultiminotia</name>
    <dbReference type="NCBI Taxonomy" id="543629"/>
    <lineage>
        <taxon>Bacteria</taxon>
        <taxon>Bacillati</taxon>
        <taxon>Actinomycetota</taxon>
        <taxon>Actinomycetes</taxon>
        <taxon>Pseudonocardiales</taxon>
        <taxon>Pseudonocardiaceae</taxon>
        <taxon>Amycolatopsis</taxon>
    </lineage>
</organism>
<feature type="compositionally biased region" description="Basic and acidic residues" evidence="1">
    <location>
        <begin position="1"/>
        <end position="11"/>
    </location>
</feature>
<evidence type="ECO:0000313" key="2">
    <source>
        <dbReference type="EMBL" id="GAA3565835.1"/>
    </source>
</evidence>
<name>A0ABP6XG68_9PSEU</name>
<feature type="compositionally biased region" description="Pro residues" evidence="1">
    <location>
        <begin position="47"/>
        <end position="58"/>
    </location>
</feature>
<dbReference type="EMBL" id="BAAAZN010000013">
    <property type="protein sequence ID" value="GAA3565835.1"/>
    <property type="molecule type" value="Genomic_DNA"/>
</dbReference>
<accession>A0ABP6XG68</accession>
<proteinExistence type="predicted"/>
<dbReference type="Proteomes" id="UP001500689">
    <property type="component" value="Unassembled WGS sequence"/>
</dbReference>
<sequence length="58" mass="6232">MDVNEHLDGHPPELSQITDRADLNRMTPSEVDAARKAGRLDTLMGKTPPPVDAPPDAA</sequence>
<dbReference type="RefSeq" id="WP_344865246.1">
    <property type="nucleotide sequence ID" value="NZ_BAAAZN010000013.1"/>
</dbReference>
<evidence type="ECO:0000256" key="1">
    <source>
        <dbReference type="SAM" id="MobiDB-lite"/>
    </source>
</evidence>
<reference evidence="3" key="1">
    <citation type="journal article" date="2019" name="Int. J. Syst. Evol. Microbiol.">
        <title>The Global Catalogue of Microorganisms (GCM) 10K type strain sequencing project: providing services to taxonomists for standard genome sequencing and annotation.</title>
        <authorList>
            <consortium name="The Broad Institute Genomics Platform"/>
            <consortium name="The Broad Institute Genome Sequencing Center for Infectious Disease"/>
            <person name="Wu L."/>
            <person name="Ma J."/>
        </authorList>
    </citation>
    <scope>NUCLEOTIDE SEQUENCE [LARGE SCALE GENOMIC DNA]</scope>
    <source>
        <strain evidence="3">JCM 16898</strain>
    </source>
</reference>
<comment type="caution">
    <text evidence="2">The sequence shown here is derived from an EMBL/GenBank/DDBJ whole genome shotgun (WGS) entry which is preliminary data.</text>
</comment>
<gene>
    <name evidence="2" type="ORF">GCM10022222_57050</name>
</gene>
<keyword evidence="3" id="KW-1185">Reference proteome</keyword>
<evidence type="ECO:0000313" key="3">
    <source>
        <dbReference type="Proteomes" id="UP001500689"/>
    </source>
</evidence>